<accession>A0AAW1IPK9</accession>
<comment type="caution">
    <text evidence="11">The sequence shown here is derived from an EMBL/GenBank/DDBJ whole genome shotgun (WGS) entry which is preliminary data.</text>
</comment>
<dbReference type="InterPro" id="IPR044788">
    <property type="entry name" value="X8_dom_prot"/>
</dbReference>
<dbReference type="GO" id="GO:0005886">
    <property type="term" value="C:plasma membrane"/>
    <property type="evidence" value="ECO:0007669"/>
    <property type="project" value="UniProtKB-SubCell"/>
</dbReference>
<keyword evidence="4 9" id="KW-0732">Signal</keyword>
<keyword evidence="8" id="KW-0449">Lipoprotein</keyword>
<evidence type="ECO:0000256" key="2">
    <source>
        <dbReference type="ARBA" id="ARBA00022475"/>
    </source>
</evidence>
<evidence type="ECO:0000256" key="8">
    <source>
        <dbReference type="ARBA" id="ARBA00023288"/>
    </source>
</evidence>
<evidence type="ECO:0000256" key="3">
    <source>
        <dbReference type="ARBA" id="ARBA00022622"/>
    </source>
</evidence>
<dbReference type="Gene3D" id="1.20.58.1040">
    <property type="match status" value="1"/>
</dbReference>
<evidence type="ECO:0000259" key="10">
    <source>
        <dbReference type="SMART" id="SM00768"/>
    </source>
</evidence>
<evidence type="ECO:0000313" key="11">
    <source>
        <dbReference type="EMBL" id="KAK9691260.1"/>
    </source>
</evidence>
<organism evidence="11 12">
    <name type="scientific">Saponaria officinalis</name>
    <name type="common">Common soapwort</name>
    <name type="synonym">Lychnis saponaria</name>
    <dbReference type="NCBI Taxonomy" id="3572"/>
    <lineage>
        <taxon>Eukaryota</taxon>
        <taxon>Viridiplantae</taxon>
        <taxon>Streptophyta</taxon>
        <taxon>Embryophyta</taxon>
        <taxon>Tracheophyta</taxon>
        <taxon>Spermatophyta</taxon>
        <taxon>Magnoliopsida</taxon>
        <taxon>eudicotyledons</taxon>
        <taxon>Gunneridae</taxon>
        <taxon>Pentapetalae</taxon>
        <taxon>Caryophyllales</taxon>
        <taxon>Caryophyllaceae</taxon>
        <taxon>Caryophylleae</taxon>
        <taxon>Saponaria</taxon>
    </lineage>
</organism>
<dbReference type="GO" id="GO:0098552">
    <property type="term" value="C:side of membrane"/>
    <property type="evidence" value="ECO:0007669"/>
    <property type="project" value="UniProtKB-KW"/>
</dbReference>
<dbReference type="EMBL" id="JBDFQZ010000009">
    <property type="protein sequence ID" value="KAK9691260.1"/>
    <property type="molecule type" value="Genomic_DNA"/>
</dbReference>
<keyword evidence="5" id="KW-0472">Membrane</keyword>
<dbReference type="SMART" id="SM00768">
    <property type="entry name" value="X8"/>
    <property type="match status" value="1"/>
</dbReference>
<comment type="subcellular location">
    <subcellularLocation>
        <location evidence="1">Cell membrane</location>
        <topology evidence="1">Lipid-anchor</topology>
        <topology evidence="1">GPI-anchor</topology>
    </subcellularLocation>
</comment>
<feature type="domain" description="X8" evidence="10">
    <location>
        <begin position="30"/>
        <end position="115"/>
    </location>
</feature>
<evidence type="ECO:0000256" key="5">
    <source>
        <dbReference type="ARBA" id="ARBA00023136"/>
    </source>
</evidence>
<dbReference type="InterPro" id="IPR012946">
    <property type="entry name" value="X8"/>
</dbReference>
<dbReference type="Proteomes" id="UP001443914">
    <property type="component" value="Unassembled WGS sequence"/>
</dbReference>
<dbReference type="AlphaFoldDB" id="A0AAW1IPK9"/>
<keyword evidence="3" id="KW-0336">GPI-anchor</keyword>
<gene>
    <name evidence="11" type="ORF">RND81_09G185200</name>
</gene>
<keyword evidence="7" id="KW-0325">Glycoprotein</keyword>
<evidence type="ECO:0000313" key="12">
    <source>
        <dbReference type="Proteomes" id="UP001443914"/>
    </source>
</evidence>
<keyword evidence="2" id="KW-1003">Cell membrane</keyword>
<keyword evidence="6" id="KW-1015">Disulfide bond</keyword>
<dbReference type="PANTHER" id="PTHR31044:SF35">
    <property type="entry name" value="GLUCAN ENDO-1,3-BETA-GLUCOSIDASE 4-LIKE"/>
    <property type="match status" value="1"/>
</dbReference>
<dbReference type="PANTHER" id="PTHR31044">
    <property type="entry name" value="BETA-1,3 GLUCANASE"/>
    <property type="match status" value="1"/>
</dbReference>
<feature type="chain" id="PRO_5043799850" description="X8 domain-containing protein" evidence="9">
    <location>
        <begin position="24"/>
        <end position="119"/>
    </location>
</feature>
<feature type="signal peptide" evidence="9">
    <location>
        <begin position="1"/>
        <end position="23"/>
    </location>
</feature>
<protein>
    <recommendedName>
        <fullName evidence="10">X8 domain-containing protein</fullName>
    </recommendedName>
</protein>
<name>A0AAW1IPK9_SAPOF</name>
<reference evidence="11" key="1">
    <citation type="submission" date="2024-03" db="EMBL/GenBank/DDBJ databases">
        <title>WGS assembly of Saponaria officinalis var. Norfolk2.</title>
        <authorList>
            <person name="Jenkins J."/>
            <person name="Shu S."/>
            <person name="Grimwood J."/>
            <person name="Barry K."/>
            <person name="Goodstein D."/>
            <person name="Schmutz J."/>
            <person name="Leebens-Mack J."/>
            <person name="Osbourn A."/>
        </authorList>
    </citation>
    <scope>NUCLEOTIDE SEQUENCE [LARGE SCALE GENOMIC DNA]</scope>
    <source>
        <strain evidence="11">JIC</strain>
    </source>
</reference>
<proteinExistence type="predicted"/>
<keyword evidence="12" id="KW-1185">Reference proteome</keyword>
<dbReference type="GO" id="GO:0009506">
    <property type="term" value="C:plasmodesma"/>
    <property type="evidence" value="ECO:0007669"/>
    <property type="project" value="UniProtKB-ARBA"/>
</dbReference>
<evidence type="ECO:0000256" key="1">
    <source>
        <dbReference type="ARBA" id="ARBA00004609"/>
    </source>
</evidence>
<dbReference type="FunFam" id="1.20.58.1040:FF:000001">
    <property type="entry name" value="Glucan endo-1,3-beta-glucosidase 4"/>
    <property type="match status" value="1"/>
</dbReference>
<evidence type="ECO:0000256" key="9">
    <source>
        <dbReference type="SAM" id="SignalP"/>
    </source>
</evidence>
<evidence type="ECO:0000256" key="6">
    <source>
        <dbReference type="ARBA" id="ARBA00023157"/>
    </source>
</evidence>
<sequence length="119" mass="13136">MSPPSLRMFIPLLLLIVVPLISGDEDLPPEWCVVDVQTPDAVLQGTLNWACGDGGANCSMIQQNQPCYEPNTLQNHASYAFNNYFQKFKHQGASCYFNGAALVTALDPSYGDCLFEYQP</sequence>
<evidence type="ECO:0000256" key="7">
    <source>
        <dbReference type="ARBA" id="ARBA00023180"/>
    </source>
</evidence>
<evidence type="ECO:0000256" key="4">
    <source>
        <dbReference type="ARBA" id="ARBA00022729"/>
    </source>
</evidence>
<dbReference type="Pfam" id="PF07983">
    <property type="entry name" value="X8"/>
    <property type="match status" value="1"/>
</dbReference>